<keyword evidence="4" id="KW-0375">Hydrogen ion transport</keyword>
<evidence type="ECO:0000313" key="9">
    <source>
        <dbReference type="EMBL" id="CAI9277094.1"/>
    </source>
</evidence>
<name>A0AA35YN96_LACSI</name>
<keyword evidence="7" id="KW-0406">Ion transport</keyword>
<keyword evidence="2" id="KW-0813">Transport</keyword>
<dbReference type="Proteomes" id="UP001177003">
    <property type="component" value="Chromosome 3"/>
</dbReference>
<evidence type="ECO:0000259" key="8">
    <source>
        <dbReference type="Pfam" id="PF02874"/>
    </source>
</evidence>
<evidence type="ECO:0000256" key="2">
    <source>
        <dbReference type="ARBA" id="ARBA00022448"/>
    </source>
</evidence>
<keyword evidence="5" id="KW-0067">ATP-binding</keyword>
<dbReference type="GO" id="GO:0005524">
    <property type="term" value="F:ATP binding"/>
    <property type="evidence" value="ECO:0007669"/>
    <property type="project" value="UniProtKB-KW"/>
</dbReference>
<dbReference type="Gene3D" id="3.40.50.300">
    <property type="entry name" value="P-loop containing nucleotide triphosphate hydrolases"/>
    <property type="match status" value="1"/>
</dbReference>
<dbReference type="GO" id="GO:0000325">
    <property type="term" value="C:plant-type vacuole"/>
    <property type="evidence" value="ECO:0007669"/>
    <property type="project" value="TreeGrafter"/>
</dbReference>
<dbReference type="InterPro" id="IPR022878">
    <property type="entry name" value="V-ATPase_asu"/>
</dbReference>
<dbReference type="InterPro" id="IPR027417">
    <property type="entry name" value="P-loop_NTPase"/>
</dbReference>
<keyword evidence="3" id="KW-0547">Nucleotide-binding</keyword>
<accession>A0AA35YN96</accession>
<dbReference type="GO" id="GO:0046961">
    <property type="term" value="F:proton-transporting ATPase activity, rotational mechanism"/>
    <property type="evidence" value="ECO:0007669"/>
    <property type="project" value="InterPro"/>
</dbReference>
<keyword evidence="6" id="KW-1278">Translocase</keyword>
<dbReference type="GO" id="GO:0046034">
    <property type="term" value="P:ATP metabolic process"/>
    <property type="evidence" value="ECO:0007669"/>
    <property type="project" value="InterPro"/>
</dbReference>
<dbReference type="Pfam" id="PF02874">
    <property type="entry name" value="ATP-synt_ab_N"/>
    <property type="match status" value="1"/>
</dbReference>
<sequence>MNPNYENNPNTYMGYTMEWNRRVLDALFPSVLGGTCTIPGAFGCGKTIISQALSKIIRLEGDSATIQVYEETAGLIVNDLVLQTCKVQLANEKQLVDHYSSKHRKEKPPSNYE</sequence>
<evidence type="ECO:0000256" key="1">
    <source>
        <dbReference type="ARBA" id="ARBA00008936"/>
    </source>
</evidence>
<protein>
    <recommendedName>
        <fullName evidence="8">ATPase F1/V1/A1 complex alpha/beta subunit N-terminal domain-containing protein</fullName>
    </recommendedName>
</protein>
<keyword evidence="10" id="KW-1185">Reference proteome</keyword>
<dbReference type="PANTHER" id="PTHR43607:SF1">
    <property type="entry name" value="H(+)-TRANSPORTING TWO-SECTOR ATPASE"/>
    <property type="match status" value="1"/>
</dbReference>
<feature type="domain" description="ATPase F1/V1/A1 complex alpha/beta subunit N-terminal" evidence="8">
    <location>
        <begin position="56"/>
        <end position="84"/>
    </location>
</feature>
<comment type="similarity">
    <text evidence="1">Belongs to the ATPase alpha/beta chains family.</text>
</comment>
<evidence type="ECO:0000256" key="6">
    <source>
        <dbReference type="ARBA" id="ARBA00022967"/>
    </source>
</evidence>
<dbReference type="EMBL" id="OX465079">
    <property type="protein sequence ID" value="CAI9277094.1"/>
    <property type="molecule type" value="Genomic_DNA"/>
</dbReference>
<evidence type="ECO:0000256" key="4">
    <source>
        <dbReference type="ARBA" id="ARBA00022781"/>
    </source>
</evidence>
<gene>
    <name evidence="9" type="ORF">LSALG_LOCUS17038</name>
</gene>
<reference evidence="9" key="1">
    <citation type="submission" date="2023-04" db="EMBL/GenBank/DDBJ databases">
        <authorList>
            <person name="Vijverberg K."/>
            <person name="Xiong W."/>
            <person name="Schranz E."/>
        </authorList>
    </citation>
    <scope>NUCLEOTIDE SEQUENCE</scope>
</reference>
<evidence type="ECO:0000256" key="7">
    <source>
        <dbReference type="ARBA" id="ARBA00023065"/>
    </source>
</evidence>
<evidence type="ECO:0000256" key="5">
    <source>
        <dbReference type="ARBA" id="ARBA00022840"/>
    </source>
</evidence>
<organism evidence="9 10">
    <name type="scientific">Lactuca saligna</name>
    <name type="common">Willowleaf lettuce</name>
    <dbReference type="NCBI Taxonomy" id="75948"/>
    <lineage>
        <taxon>Eukaryota</taxon>
        <taxon>Viridiplantae</taxon>
        <taxon>Streptophyta</taxon>
        <taxon>Embryophyta</taxon>
        <taxon>Tracheophyta</taxon>
        <taxon>Spermatophyta</taxon>
        <taxon>Magnoliopsida</taxon>
        <taxon>eudicotyledons</taxon>
        <taxon>Gunneridae</taxon>
        <taxon>Pentapetalae</taxon>
        <taxon>asterids</taxon>
        <taxon>campanulids</taxon>
        <taxon>Asterales</taxon>
        <taxon>Asteraceae</taxon>
        <taxon>Cichorioideae</taxon>
        <taxon>Cichorieae</taxon>
        <taxon>Lactucinae</taxon>
        <taxon>Lactuca</taxon>
    </lineage>
</organism>
<dbReference type="InterPro" id="IPR004100">
    <property type="entry name" value="ATPase_F1/V1/A1_a/bsu_N"/>
</dbReference>
<dbReference type="SUPFAM" id="SSF52540">
    <property type="entry name" value="P-loop containing nucleoside triphosphate hydrolases"/>
    <property type="match status" value="1"/>
</dbReference>
<dbReference type="AlphaFoldDB" id="A0AA35YN96"/>
<dbReference type="PANTHER" id="PTHR43607">
    <property type="entry name" value="V-TYPE PROTON ATPASE CATALYTIC SUBUNIT A"/>
    <property type="match status" value="1"/>
</dbReference>
<evidence type="ECO:0000256" key="3">
    <source>
        <dbReference type="ARBA" id="ARBA00022741"/>
    </source>
</evidence>
<proteinExistence type="inferred from homology"/>
<evidence type="ECO:0000313" key="10">
    <source>
        <dbReference type="Proteomes" id="UP001177003"/>
    </source>
</evidence>